<dbReference type="InterPro" id="IPR044399">
    <property type="entry name" value="Mb-like_M"/>
</dbReference>
<dbReference type="AlphaFoldDB" id="A0A4V5ZXW5"/>
<reference evidence="1 2" key="1">
    <citation type="journal article" date="2015" name="Genome Biol.">
        <title>Comparative genomics of Steinernema reveals deeply conserved gene regulatory networks.</title>
        <authorList>
            <person name="Dillman A.R."/>
            <person name="Macchietto M."/>
            <person name="Porter C.F."/>
            <person name="Rogers A."/>
            <person name="Williams B."/>
            <person name="Antoshechkin I."/>
            <person name="Lee M.M."/>
            <person name="Goodwin Z."/>
            <person name="Lu X."/>
            <person name="Lewis E.E."/>
            <person name="Goodrich-Blair H."/>
            <person name="Stock S.P."/>
            <person name="Adams B.J."/>
            <person name="Sternberg P.W."/>
            <person name="Mortazavi A."/>
        </authorList>
    </citation>
    <scope>NUCLEOTIDE SEQUENCE [LARGE SCALE GENOMIC DNA]</scope>
    <source>
        <strain evidence="1 2">ALL</strain>
    </source>
</reference>
<evidence type="ECO:0008006" key="3">
    <source>
        <dbReference type="Google" id="ProtNLM"/>
    </source>
</evidence>
<dbReference type="SUPFAM" id="SSF46458">
    <property type="entry name" value="Globin-like"/>
    <property type="match status" value="1"/>
</dbReference>
<proteinExistence type="predicted"/>
<reference evidence="1 2" key="2">
    <citation type="journal article" date="2019" name="G3 (Bethesda)">
        <title>Hybrid Assembly of the Genome of the Entomopathogenic Nematode Steinernema carpocapsae Identifies the X-Chromosome.</title>
        <authorList>
            <person name="Serra L."/>
            <person name="Macchietto M."/>
            <person name="Macias-Munoz A."/>
            <person name="McGill C.J."/>
            <person name="Rodriguez I.M."/>
            <person name="Rodriguez B."/>
            <person name="Murad R."/>
            <person name="Mortazavi A."/>
        </authorList>
    </citation>
    <scope>NUCLEOTIDE SEQUENCE [LARGE SCALE GENOMIC DNA]</scope>
    <source>
        <strain evidence="1 2">ALL</strain>
    </source>
</reference>
<protein>
    <recommendedName>
        <fullName evidence="3">Globin family profile domain-containing protein</fullName>
    </recommendedName>
</protein>
<dbReference type="InterPro" id="IPR012292">
    <property type="entry name" value="Globin/Proto"/>
</dbReference>
<organism evidence="1 2">
    <name type="scientific">Steinernema carpocapsae</name>
    <name type="common">Entomopathogenic nematode</name>
    <dbReference type="NCBI Taxonomy" id="34508"/>
    <lineage>
        <taxon>Eukaryota</taxon>
        <taxon>Metazoa</taxon>
        <taxon>Ecdysozoa</taxon>
        <taxon>Nematoda</taxon>
        <taxon>Chromadorea</taxon>
        <taxon>Rhabditida</taxon>
        <taxon>Tylenchina</taxon>
        <taxon>Panagrolaimomorpha</taxon>
        <taxon>Strongyloidoidea</taxon>
        <taxon>Steinernematidae</taxon>
        <taxon>Steinernema</taxon>
    </lineage>
</organism>
<comment type="caution">
    <text evidence="1">The sequence shown here is derived from an EMBL/GenBank/DDBJ whole genome shotgun (WGS) entry which is preliminary data.</text>
</comment>
<name>A0A4V5ZXW5_STECR</name>
<dbReference type="CDD" id="cd01040">
    <property type="entry name" value="Mb-like"/>
    <property type="match status" value="1"/>
</dbReference>
<dbReference type="OrthoDB" id="5914987at2759"/>
<dbReference type="Proteomes" id="UP000298663">
    <property type="component" value="Unassembled WGS sequence"/>
</dbReference>
<dbReference type="EMBL" id="AZBU02000011">
    <property type="protein sequence ID" value="TKR61305.1"/>
    <property type="molecule type" value="Genomic_DNA"/>
</dbReference>
<keyword evidence="2" id="KW-1185">Reference proteome</keyword>
<dbReference type="GO" id="GO:0020037">
    <property type="term" value="F:heme binding"/>
    <property type="evidence" value="ECO:0007669"/>
    <property type="project" value="InterPro"/>
</dbReference>
<evidence type="ECO:0000313" key="1">
    <source>
        <dbReference type="EMBL" id="TKR61305.1"/>
    </source>
</evidence>
<evidence type="ECO:0000313" key="2">
    <source>
        <dbReference type="Proteomes" id="UP000298663"/>
    </source>
</evidence>
<sequence>MVVFDRAMRCIQSAMFQMHNARSNGNTVAGYFRKRKDSRCSTMSSSTGSSSSTIYRIGSHFSSRVLQLDEEQIDVIVDAFAKITDKYGAFERVFVQLFVYEDKEIAEQFGLANVPEDVIKRNQVFRTHVGKFQRFMTTIVELLPKVGREDELIEILRIVGRQHCNVKQMSFTAAKWLSFKNVLLSVLCKNDHHDKVYMCWNQLVSFLIYEIKDAYLDQVRRLRSNSCPHILEAGSFDIRKYSLANIKSHPEIP</sequence>
<dbReference type="GO" id="GO:0019825">
    <property type="term" value="F:oxygen binding"/>
    <property type="evidence" value="ECO:0007669"/>
    <property type="project" value="InterPro"/>
</dbReference>
<gene>
    <name evidence="1" type="ORF">L596_028429</name>
</gene>
<dbReference type="Gene3D" id="1.10.490.10">
    <property type="entry name" value="Globins"/>
    <property type="match status" value="1"/>
</dbReference>
<dbReference type="STRING" id="34508.A0A4V5ZXW5"/>
<accession>A0A4V5ZXW5</accession>
<dbReference type="InterPro" id="IPR009050">
    <property type="entry name" value="Globin-like_sf"/>
</dbReference>